<dbReference type="SUPFAM" id="SSF81383">
    <property type="entry name" value="F-box domain"/>
    <property type="match status" value="1"/>
</dbReference>
<evidence type="ECO:0000313" key="4">
    <source>
        <dbReference type="Proteomes" id="UP001253637"/>
    </source>
</evidence>
<keyword evidence="1" id="KW-0677">Repeat</keyword>
<name>A0A811BP00_9VIRU</name>
<dbReference type="PANTHER" id="PTHR23084">
    <property type="entry name" value="PHOSPHATIDYLINOSITOL-4-PHOSPHATE 5-KINASE RELATED"/>
    <property type="match status" value="1"/>
</dbReference>
<dbReference type="SUPFAM" id="SSF82185">
    <property type="entry name" value="Histone H3 K4-specific methyltransferase SET7/9 N-terminal domain"/>
    <property type="match status" value="2"/>
</dbReference>
<dbReference type="Pfam" id="PF02493">
    <property type="entry name" value="MORN"/>
    <property type="match status" value="5"/>
</dbReference>
<dbReference type="Pfam" id="PF12937">
    <property type="entry name" value="F-box-like"/>
    <property type="match status" value="1"/>
</dbReference>
<dbReference type="InterPro" id="IPR036047">
    <property type="entry name" value="F-box-like_dom_sf"/>
</dbReference>
<organism evidence="3 4">
    <name type="scientific">Pandoravirus japonicus</name>
    <dbReference type="NCBI Taxonomy" id="2823154"/>
    <lineage>
        <taxon>Viruses</taxon>
        <taxon>Pandoravirus</taxon>
    </lineage>
</organism>
<dbReference type="Proteomes" id="UP001253637">
    <property type="component" value="Segment"/>
</dbReference>
<feature type="domain" description="F-box" evidence="2">
    <location>
        <begin position="8"/>
        <end position="55"/>
    </location>
</feature>
<dbReference type="PANTHER" id="PTHR23084:SF263">
    <property type="entry name" value="MORN REPEAT-CONTAINING PROTEIN 1"/>
    <property type="match status" value="1"/>
</dbReference>
<protein>
    <submittedName>
        <fullName evidence="3">F-box domain containing protein</fullName>
    </submittedName>
</protein>
<dbReference type="Gene3D" id="1.20.1280.50">
    <property type="match status" value="1"/>
</dbReference>
<evidence type="ECO:0000313" key="3">
    <source>
        <dbReference type="EMBL" id="BCU03909.1"/>
    </source>
</evidence>
<dbReference type="InterPro" id="IPR003409">
    <property type="entry name" value="MORN"/>
</dbReference>
<evidence type="ECO:0000256" key="1">
    <source>
        <dbReference type="ARBA" id="ARBA00022737"/>
    </source>
</evidence>
<accession>A0A811BP00</accession>
<sequence length="387" mass="42454">MNARKAARPTMDDMPYEILWAIAKATESASTVVRLALTCRRHSGLLGDDSLWKALCVSHFGPPLHEGFIDAGKGWLWLYRAQACVAVAEGPDVGAAMTPGRLYWGDTLDGLPHGYGLSLALPTAHRDGRALTRRAHDGPLDQDAPRHDGHWRCGSPHGRGVRVYRNGSRYEGDWRDGLHHGHGERRDSVGWRYVGNWRNDKQHGSGCLVLPSGHRYDGTWVDGIYRYWDTCVASDGSVYSGWWHAYVACMPGSRGAWLDSGTLTLPDGTVYVGEYEGDVVRGTATWTDGRRFEGTWHSWKMPAGLDGSGVMTYANGDAHDGGFRSGLCHGRGIATRSTGLRIECDWVHGQASREVVITWPDGRRFEGTLGSSLCDGEGQVTHLGTLP</sequence>
<dbReference type="Gene3D" id="2.20.110.10">
    <property type="entry name" value="Histone H3 K4-specific methyltransferase SET7/9 N-terminal domain"/>
    <property type="match status" value="1"/>
</dbReference>
<reference evidence="3" key="1">
    <citation type="submission" date="2021-04" db="EMBL/GenBank/DDBJ databases">
        <title>Draft Genome Sequence of Pandoravirus japonicus, Isolated from the Sabaishi River of Niigata, Japan.</title>
        <authorList>
            <person name="Hosokawa N."/>
            <person name="Takahashi H."/>
            <person name="Aoki K."/>
            <person name="Takemura M."/>
        </authorList>
    </citation>
    <scope>NUCLEOTIDE SEQUENCE</scope>
</reference>
<dbReference type="InterPro" id="IPR001810">
    <property type="entry name" value="F-box_dom"/>
</dbReference>
<dbReference type="SMART" id="SM00698">
    <property type="entry name" value="MORN"/>
    <property type="match status" value="4"/>
</dbReference>
<dbReference type="PROSITE" id="PS50181">
    <property type="entry name" value="FBOX"/>
    <property type="match status" value="1"/>
</dbReference>
<evidence type="ECO:0000259" key="2">
    <source>
        <dbReference type="PROSITE" id="PS50181"/>
    </source>
</evidence>
<proteinExistence type="predicted"/>
<dbReference type="EMBL" id="LC625835">
    <property type="protein sequence ID" value="BCU03909.1"/>
    <property type="molecule type" value="Genomic_DNA"/>
</dbReference>